<dbReference type="AlphaFoldDB" id="A0A939JCZ8"/>
<dbReference type="Gene3D" id="2.40.160.20">
    <property type="match status" value="1"/>
</dbReference>
<dbReference type="Proteomes" id="UP000664144">
    <property type="component" value="Unassembled WGS sequence"/>
</dbReference>
<name>A0A939JCZ8_9BACT</name>
<keyword evidence="2" id="KW-1185">Reference proteome</keyword>
<organism evidence="1 2">
    <name type="scientific">Hymenobacter telluris</name>
    <dbReference type="NCBI Taxonomy" id="2816474"/>
    <lineage>
        <taxon>Bacteria</taxon>
        <taxon>Pseudomonadati</taxon>
        <taxon>Bacteroidota</taxon>
        <taxon>Cytophagia</taxon>
        <taxon>Cytophagales</taxon>
        <taxon>Hymenobacteraceae</taxon>
        <taxon>Hymenobacter</taxon>
    </lineage>
</organism>
<dbReference type="InterPro" id="IPR011250">
    <property type="entry name" value="OMP/PagP_B-barrel"/>
</dbReference>
<sequence length="206" mass="22002">MSTPLLSCAQSTPVSANPAPAHRFYVGVGAYTSKHEYWGSRDGLPSTHPIQVTIGYQLQPRLALQVSGVTAATKGASSGVVPQPNGTVLPYSQTYGNRSTSISLLGRYTLTRTPSHRLQVDGLGGFTLHHYSFDGTGSYPANFPGGDYDLHSRDTDLLLTIGASVRYRLSSRLEAVADGTVSTSLRALRDLTPAGTVGLRYNFGLR</sequence>
<evidence type="ECO:0000313" key="1">
    <source>
        <dbReference type="EMBL" id="MBO0357822.1"/>
    </source>
</evidence>
<protein>
    <recommendedName>
        <fullName evidence="3">Outer membrane protein beta-barrel domain-containing protein</fullName>
    </recommendedName>
</protein>
<evidence type="ECO:0000313" key="2">
    <source>
        <dbReference type="Proteomes" id="UP000664144"/>
    </source>
</evidence>
<evidence type="ECO:0008006" key="3">
    <source>
        <dbReference type="Google" id="ProtNLM"/>
    </source>
</evidence>
<accession>A0A939JCZ8</accession>
<dbReference type="RefSeq" id="WP_206983567.1">
    <property type="nucleotide sequence ID" value="NZ_JAFLQZ010000004.1"/>
</dbReference>
<comment type="caution">
    <text evidence="1">The sequence shown here is derived from an EMBL/GenBank/DDBJ whole genome shotgun (WGS) entry which is preliminary data.</text>
</comment>
<reference evidence="1" key="1">
    <citation type="submission" date="2021-03" db="EMBL/GenBank/DDBJ databases">
        <authorList>
            <person name="Kim M.K."/>
        </authorList>
    </citation>
    <scope>NUCLEOTIDE SEQUENCE</scope>
    <source>
        <strain evidence="1">BT186</strain>
    </source>
</reference>
<dbReference type="EMBL" id="JAFLQZ010000004">
    <property type="protein sequence ID" value="MBO0357822.1"/>
    <property type="molecule type" value="Genomic_DNA"/>
</dbReference>
<dbReference type="SUPFAM" id="SSF56925">
    <property type="entry name" value="OMPA-like"/>
    <property type="match status" value="1"/>
</dbReference>
<gene>
    <name evidence="1" type="ORF">J0X19_07680</name>
</gene>
<proteinExistence type="predicted"/>